<reference evidence="1 2" key="1">
    <citation type="submission" date="2018-01" db="EMBL/GenBank/DDBJ databases">
        <title>Genome characterization of the sugarcane-associated fungus Trichoderma ghanense CCMA-1212 and their application in lignocelulose bioconversion.</title>
        <authorList>
            <person name="Steindorff A.S."/>
            <person name="Mendes T.D."/>
            <person name="Vilela E.S.D."/>
            <person name="Rodrigues D.S."/>
            <person name="Formighieri E.F."/>
            <person name="Melo I.S."/>
            <person name="Favaro L.C.L."/>
        </authorList>
    </citation>
    <scope>NUCLEOTIDE SEQUENCE [LARGE SCALE GENOMIC DNA]</scope>
    <source>
        <strain evidence="1 2">CCMA-1212</strain>
    </source>
</reference>
<evidence type="ECO:0000313" key="1">
    <source>
        <dbReference type="EMBL" id="TFB04260.1"/>
    </source>
</evidence>
<sequence>MRCPLLLDINDIWGYNVTVEFCIGCVRGDFWFIWRDPSHRLSSHGLPVLFALFHVF</sequence>
<dbReference type="EMBL" id="PPTA01000004">
    <property type="protein sequence ID" value="TFB04260.1"/>
    <property type="molecule type" value="Genomic_DNA"/>
</dbReference>
<protein>
    <submittedName>
        <fullName evidence="1">Uncharacterized protein</fullName>
    </submittedName>
</protein>
<keyword evidence="2" id="KW-1185">Reference proteome</keyword>
<gene>
    <name evidence="1" type="ORF">CCMA1212_003340</name>
</gene>
<dbReference type="Proteomes" id="UP001642720">
    <property type="component" value="Unassembled WGS sequence"/>
</dbReference>
<accession>A0ABY2HA41</accession>
<name>A0ABY2HA41_9HYPO</name>
<organism evidence="1 2">
    <name type="scientific">Trichoderma ghanense</name>
    <dbReference type="NCBI Taxonomy" id="65468"/>
    <lineage>
        <taxon>Eukaryota</taxon>
        <taxon>Fungi</taxon>
        <taxon>Dikarya</taxon>
        <taxon>Ascomycota</taxon>
        <taxon>Pezizomycotina</taxon>
        <taxon>Sordariomycetes</taxon>
        <taxon>Hypocreomycetidae</taxon>
        <taxon>Hypocreales</taxon>
        <taxon>Hypocreaceae</taxon>
        <taxon>Trichoderma</taxon>
    </lineage>
</organism>
<proteinExistence type="predicted"/>
<dbReference type="RefSeq" id="XP_073560461.1">
    <property type="nucleotide sequence ID" value="XM_073700691.1"/>
</dbReference>
<evidence type="ECO:0000313" key="2">
    <source>
        <dbReference type="Proteomes" id="UP001642720"/>
    </source>
</evidence>
<dbReference type="GeneID" id="300575141"/>
<comment type="caution">
    <text evidence="1">The sequence shown here is derived from an EMBL/GenBank/DDBJ whole genome shotgun (WGS) entry which is preliminary data.</text>
</comment>